<gene>
    <name evidence="1" type="ORF">L3Q82_013149</name>
</gene>
<reference evidence="1" key="1">
    <citation type="submission" date="2022-04" db="EMBL/GenBank/DDBJ databases">
        <title>Jade perch genome.</title>
        <authorList>
            <person name="Chao B."/>
        </authorList>
    </citation>
    <scope>NUCLEOTIDE SEQUENCE</scope>
    <source>
        <strain evidence="1">CB-2022</strain>
    </source>
</reference>
<evidence type="ECO:0000313" key="2">
    <source>
        <dbReference type="Proteomes" id="UP000831701"/>
    </source>
</evidence>
<comment type="caution">
    <text evidence="1">The sequence shown here is derived from an EMBL/GenBank/DDBJ whole genome shotgun (WGS) entry which is preliminary data.</text>
</comment>
<dbReference type="EMBL" id="CM041546">
    <property type="protein sequence ID" value="KAI3360945.1"/>
    <property type="molecule type" value="Genomic_DNA"/>
</dbReference>
<sequence length="1871" mass="210334">ACIKWLKQCNYSYAYCDSNTDPPTTTVHTTSNCFALTVMGTSAQTTPTPTPMPTESQCLLPVLSLHFLSSFSLSKGNLLLIQENMTWIEAMGYCREHHIALVHITTKDIQEKVVEKTKHATSSHVWLSLRYTCEFNFWFWTSSATGCYQNWAPGQGSEGEYDCGVSGAIQATGRQQWVGLPETEKLNFICFACPGLRRASDASDDFLIVEKEIFSIEAESLRRRNRSGTMKCYTFSILFLILTMESECSKDRFFISAPGVFHVGVNEKVFVQMEGSHLNNPVTLYLEHELTNSIMSRKETVVCTVGGQIKTVELKVDRILMSHLRQKDDHPYLMLVAEGPSISGRRMSRVLISKRRGNIFIQTDQPIYNPTQIVKYRIFTLDHRYRPTDETFQISIFNAAGNRIINYLKAAERGIRQGSFPIPDVSKAGTWKITAHYEGDETNVVSREFTVKKFVLPSFEVNIEMKQNYILLDDEEFNFTISAKYSHGEEVKGAYHCQFGVLEKDTTGGQKVKPIFIKGLELTGSVQKGAAVVSLQVAKLNEQKQTLSEIQQNGALLYLGVFVTNIQSGEVQEAEVHLPIIRHRFTLDLSRTRPYFLPGYPLDVVAVVRHPDGSPAAGVSVNVAVSPSTEGTYQVTTDQEGAVYPVFNIPNESPITVRVSTEGVQETKEVRRASSKSNSYLYLSIRNKMYSVDEVLSVTYNTFNSPTTGFIYYMVLSRGILITYGSLAIGTSVKDNLVITSDMVPSFHLIGYYFDQHGNIIADSVWVDVRDECEIKVKVETKGPFQPGKLSTLEFDLHGQRAQVALLAVDKAFYGLHADNKLTAKQVFSSMQSHDRGCLYSGGADPASVLTDAGLSFVTQSESKFRKSFGCNPQSPRQRRSVDLEEEKMNLKANFSNEKLKECCGHGFSPIPMRITCQDRARRVSLVEANSDCVDVFLKCCLEGERLRQKKIQEEASKGLGRTAKTADIEQFFFDTAAQYIRRYFPPSFDFIQFDVNGKGSYSLALPDSITTWEIQVVTLSAATGFCVVKPAEVRAFKKTFVSLPLPYSVRKYEQLSISPVIYNYGYDELQVAVHMEQTEGLCSPGSATTTGFVNITVGPQSAQFVSFSAVPMVTGSIPIKIRLYDIENENGIDAVEKPLKVLVRRSSETIPIDGTLPNGIVPDSSGNIFISMEGEGFGGSRVKNLLSPQNVAKLIVLPTGCLEQTMVRLAPTASALRYLDLSEQWFDLPPGSRDDALDKVESGYIRIHTLYKKSDGSYGPWYSVPSSNWWVYVLYCLTIFVIRVTALVVKVLSLVAQRQIAAFGVQGRRPRVVPEEEIRQPVQYLLTVQQSDGSFRDPQPVLHRGVLKGNDQHASMTAFITLALHRSLQFLEPEGRTNAVRMTKLAVLLFGVDFYFSASMKLTFVVLGANPQDVISGQLVPTHRIGRQEMPSQIETTAYALLAAVELKQTKWADKAACWLITQENYYGGYRSSQPQINHQSREVKTCYYLCFYLPRIPSWHWKPLRKPLAEYELQKADNPTTNVIAEFSVPGKTDIIRLALTNKNERVEIDLKKLVGNNINAKLTGTGSTKIKIVKAYHLLKPKDNCDQLSISVTVEGKVKYTAPIIENYDYYDGDDYITEEKDDRVPRSAIEWFDARTRNRRDLDNNLSSDEAVTYRVCVSHNLNNNLTGMAIADITLLSGFEVNKQELDMLKEPPEQYISHYEASYGRVVIYFNELFEPEECISFSAKQIIPIGLLQPAPAVFYDYYEPAYIVEVLNVSTMSNFDLYRTNVKEVLRIHEDNSVGKNSVRVFAQRRQCKGQLDLGKEYLIMGKDGSTTDSNGMMQYLLESNTWVEKKPSEEECKKSARRSACTAFNEFKEEYKIDGCRQ</sequence>
<organism evidence="1 2">
    <name type="scientific">Scortum barcoo</name>
    <name type="common">barcoo grunter</name>
    <dbReference type="NCBI Taxonomy" id="214431"/>
    <lineage>
        <taxon>Eukaryota</taxon>
        <taxon>Metazoa</taxon>
        <taxon>Chordata</taxon>
        <taxon>Craniata</taxon>
        <taxon>Vertebrata</taxon>
        <taxon>Euteleostomi</taxon>
        <taxon>Actinopterygii</taxon>
        <taxon>Neopterygii</taxon>
        <taxon>Teleostei</taxon>
        <taxon>Neoteleostei</taxon>
        <taxon>Acanthomorphata</taxon>
        <taxon>Eupercaria</taxon>
        <taxon>Centrarchiformes</taxon>
        <taxon>Terapontoidei</taxon>
        <taxon>Terapontidae</taxon>
        <taxon>Scortum</taxon>
    </lineage>
</organism>
<proteinExistence type="predicted"/>
<keyword evidence="2" id="KW-1185">Reference proteome</keyword>
<protein>
    <submittedName>
        <fullName evidence="1">Uncharacterized protein</fullName>
    </submittedName>
</protein>
<name>A0ACB8VZR4_9TELE</name>
<dbReference type="Proteomes" id="UP000831701">
    <property type="component" value="Chromosome 16"/>
</dbReference>
<evidence type="ECO:0000313" key="1">
    <source>
        <dbReference type="EMBL" id="KAI3360945.1"/>
    </source>
</evidence>
<accession>A0ACB8VZR4</accession>
<feature type="non-terminal residue" evidence="1">
    <location>
        <position position="1"/>
    </location>
</feature>